<dbReference type="PANTHER" id="PTHR11404">
    <property type="entry name" value="SUPEROXIDE DISMUTASE 2"/>
    <property type="match status" value="1"/>
</dbReference>
<dbReference type="GO" id="GO:0004784">
    <property type="term" value="F:superoxide dismutase activity"/>
    <property type="evidence" value="ECO:0007669"/>
    <property type="project" value="UniProtKB-EC"/>
</dbReference>
<name>A0A7D9HZH7_PARCT</name>
<reference evidence="8" key="1">
    <citation type="submission" date="2020-04" db="EMBL/GenBank/DDBJ databases">
        <authorList>
            <person name="Alioto T."/>
            <person name="Alioto T."/>
            <person name="Gomez Garrido J."/>
        </authorList>
    </citation>
    <scope>NUCLEOTIDE SEQUENCE</scope>
    <source>
        <strain evidence="8">A484AB</strain>
    </source>
</reference>
<dbReference type="InterPro" id="IPR050265">
    <property type="entry name" value="Fe/Mn_Superoxide_Dismutase"/>
</dbReference>
<dbReference type="Gene3D" id="1.10.287.990">
    <property type="entry name" value="Fe,Mn superoxide dismutase (SOD) domain"/>
    <property type="match status" value="1"/>
</dbReference>
<keyword evidence="6" id="KW-0464">Manganese</keyword>
<keyword evidence="4" id="KW-0479">Metal-binding</keyword>
<dbReference type="PRINTS" id="PR01703">
    <property type="entry name" value="MNSODISMTASE"/>
</dbReference>
<evidence type="ECO:0000256" key="3">
    <source>
        <dbReference type="ARBA" id="ARBA00012682"/>
    </source>
</evidence>
<gene>
    <name evidence="8" type="ORF">PACLA_8A000547</name>
</gene>
<organism evidence="8 9">
    <name type="scientific">Paramuricea clavata</name>
    <name type="common">Red gorgonian</name>
    <name type="synonym">Violescent sea-whip</name>
    <dbReference type="NCBI Taxonomy" id="317549"/>
    <lineage>
        <taxon>Eukaryota</taxon>
        <taxon>Metazoa</taxon>
        <taxon>Cnidaria</taxon>
        <taxon>Anthozoa</taxon>
        <taxon>Octocorallia</taxon>
        <taxon>Malacalcyonacea</taxon>
        <taxon>Plexauridae</taxon>
        <taxon>Paramuricea</taxon>
    </lineage>
</organism>
<dbReference type="AlphaFoldDB" id="A0A7D9HZH7"/>
<sequence>MLCRATKTVSAVSRRALAAAVLTVPTRAEHTLPGLDYDYGALEPHISAEIMQIHHSKHHATYVNNLNIAEEKYAEAQAKGTARLQFNFCGLANTSVFQTLQYGT</sequence>
<dbReference type="InterPro" id="IPR019831">
    <property type="entry name" value="Mn/Fe_SOD_N"/>
</dbReference>
<comment type="similarity">
    <text evidence="2">Belongs to the iron/manganese superoxide dismutase family.</text>
</comment>
<accession>A0A7D9HZH7</accession>
<dbReference type="PANTHER" id="PTHR11404:SF6">
    <property type="entry name" value="SUPEROXIDE DISMUTASE [MN], MITOCHONDRIAL"/>
    <property type="match status" value="1"/>
</dbReference>
<proteinExistence type="inferred from homology"/>
<dbReference type="EMBL" id="CACRXK020002501">
    <property type="protein sequence ID" value="CAB3994625.1"/>
    <property type="molecule type" value="Genomic_DNA"/>
</dbReference>
<dbReference type="EC" id="1.15.1.1" evidence="3"/>
<dbReference type="Proteomes" id="UP001152795">
    <property type="component" value="Unassembled WGS sequence"/>
</dbReference>
<comment type="function">
    <text evidence="1">Destroys superoxide anion radicals which are normally produced within the cells and which are toxic to biological systems.</text>
</comment>
<dbReference type="GO" id="GO:0030145">
    <property type="term" value="F:manganese ion binding"/>
    <property type="evidence" value="ECO:0007669"/>
    <property type="project" value="TreeGrafter"/>
</dbReference>
<evidence type="ECO:0000313" key="8">
    <source>
        <dbReference type="EMBL" id="CAB3994625.1"/>
    </source>
</evidence>
<dbReference type="Pfam" id="PF00081">
    <property type="entry name" value="Sod_Fe_N"/>
    <property type="match status" value="1"/>
</dbReference>
<evidence type="ECO:0000256" key="2">
    <source>
        <dbReference type="ARBA" id="ARBA00008714"/>
    </source>
</evidence>
<evidence type="ECO:0000256" key="6">
    <source>
        <dbReference type="ARBA" id="ARBA00023211"/>
    </source>
</evidence>
<protein>
    <recommendedName>
        <fullName evidence="3">superoxide dismutase</fullName>
        <ecNumber evidence="3">1.15.1.1</ecNumber>
    </recommendedName>
</protein>
<dbReference type="SUPFAM" id="SSF46609">
    <property type="entry name" value="Fe,Mn superoxide dismutase (SOD), N-terminal domain"/>
    <property type="match status" value="1"/>
</dbReference>
<evidence type="ECO:0000256" key="7">
    <source>
        <dbReference type="ARBA" id="ARBA00049204"/>
    </source>
</evidence>
<dbReference type="InterPro" id="IPR001189">
    <property type="entry name" value="Mn/Fe_SOD"/>
</dbReference>
<dbReference type="GO" id="GO:0005739">
    <property type="term" value="C:mitochondrion"/>
    <property type="evidence" value="ECO:0007669"/>
    <property type="project" value="TreeGrafter"/>
</dbReference>
<dbReference type="OrthoDB" id="239262at2759"/>
<keyword evidence="5" id="KW-0560">Oxidoreductase</keyword>
<evidence type="ECO:0000256" key="4">
    <source>
        <dbReference type="ARBA" id="ARBA00022723"/>
    </source>
</evidence>
<keyword evidence="9" id="KW-1185">Reference proteome</keyword>
<evidence type="ECO:0000256" key="1">
    <source>
        <dbReference type="ARBA" id="ARBA00002170"/>
    </source>
</evidence>
<evidence type="ECO:0000313" key="9">
    <source>
        <dbReference type="Proteomes" id="UP001152795"/>
    </source>
</evidence>
<comment type="caution">
    <text evidence="8">The sequence shown here is derived from an EMBL/GenBank/DDBJ whole genome shotgun (WGS) entry which is preliminary data.</text>
</comment>
<comment type="catalytic activity">
    <reaction evidence="7">
        <text>2 superoxide + 2 H(+) = H2O2 + O2</text>
        <dbReference type="Rhea" id="RHEA:20696"/>
        <dbReference type="ChEBI" id="CHEBI:15378"/>
        <dbReference type="ChEBI" id="CHEBI:15379"/>
        <dbReference type="ChEBI" id="CHEBI:16240"/>
        <dbReference type="ChEBI" id="CHEBI:18421"/>
        <dbReference type="EC" id="1.15.1.1"/>
    </reaction>
</comment>
<evidence type="ECO:0000256" key="5">
    <source>
        <dbReference type="ARBA" id="ARBA00023002"/>
    </source>
</evidence>
<dbReference type="InterPro" id="IPR036324">
    <property type="entry name" value="Mn/Fe_SOD_N_sf"/>
</dbReference>